<dbReference type="OrthoDB" id="5917794at2759"/>
<feature type="domain" description="Kringle" evidence="4">
    <location>
        <begin position="306"/>
        <end position="380"/>
    </location>
</feature>
<keyword evidence="5" id="KW-1185">Reference proteome</keyword>
<dbReference type="Proteomes" id="UP000694844">
    <property type="component" value="Chromosome 2"/>
</dbReference>
<organism evidence="5 6">
    <name type="scientific">Crassostrea virginica</name>
    <name type="common">Eastern oyster</name>
    <dbReference type="NCBI Taxonomy" id="6565"/>
    <lineage>
        <taxon>Eukaryota</taxon>
        <taxon>Metazoa</taxon>
        <taxon>Spiralia</taxon>
        <taxon>Lophotrochozoa</taxon>
        <taxon>Mollusca</taxon>
        <taxon>Bivalvia</taxon>
        <taxon>Autobranchia</taxon>
        <taxon>Pteriomorphia</taxon>
        <taxon>Ostreida</taxon>
        <taxon>Ostreoidea</taxon>
        <taxon>Ostreidae</taxon>
        <taxon>Crassostrea</taxon>
    </lineage>
</organism>
<dbReference type="InterPro" id="IPR050759">
    <property type="entry name" value="Serine_protease_kringle"/>
</dbReference>
<feature type="disulfide bond" evidence="3">
    <location>
        <begin position="352"/>
        <end position="375"/>
    </location>
</feature>
<feature type="disulfide bond" evidence="3">
    <location>
        <begin position="523"/>
        <end position="546"/>
    </location>
</feature>
<accession>A0A8B8CIR7</accession>
<dbReference type="PANTHER" id="PTHR24261:SF7">
    <property type="entry name" value="KRINGLE DOMAIN-CONTAINING PROTEIN"/>
    <property type="match status" value="1"/>
</dbReference>
<keyword evidence="2 3" id="KW-1015">Disulfide bond</keyword>
<dbReference type="GeneID" id="111119298"/>
<dbReference type="Gene3D" id="2.40.20.10">
    <property type="entry name" value="Plasminogen Kringle 4"/>
    <property type="match status" value="8"/>
</dbReference>
<comment type="caution">
    <text evidence="3">Lacks conserved residue(s) required for the propagation of feature annotation.</text>
</comment>
<dbReference type="PROSITE" id="PS00021">
    <property type="entry name" value="KRINGLE_1"/>
    <property type="match status" value="6"/>
</dbReference>
<dbReference type="Pfam" id="PF00051">
    <property type="entry name" value="Kringle"/>
    <property type="match status" value="8"/>
</dbReference>
<evidence type="ECO:0000256" key="3">
    <source>
        <dbReference type="PROSITE-ProRule" id="PRU00121"/>
    </source>
</evidence>
<feature type="domain" description="Kringle" evidence="4">
    <location>
        <begin position="560"/>
        <end position="634"/>
    </location>
</feature>
<keyword evidence="1 3" id="KW-0420">Kringle</keyword>
<proteinExistence type="predicted"/>
<evidence type="ECO:0000256" key="1">
    <source>
        <dbReference type="ARBA" id="ARBA00022572"/>
    </source>
</evidence>
<dbReference type="InterPro" id="IPR038178">
    <property type="entry name" value="Kringle_sf"/>
</dbReference>
<dbReference type="AlphaFoldDB" id="A0A8B8CIR7"/>
<dbReference type="InterPro" id="IPR013806">
    <property type="entry name" value="Kringle-like"/>
</dbReference>
<protein>
    <submittedName>
        <fullName evidence="6">Apolipoprotein(A)-like isoform X2</fullName>
    </submittedName>
</protein>
<reference evidence="6" key="1">
    <citation type="submission" date="2025-08" db="UniProtKB">
        <authorList>
            <consortium name="RefSeq"/>
        </authorList>
    </citation>
    <scope>IDENTIFICATION</scope>
    <source>
        <tissue evidence="6">Whole sample</tissue>
    </source>
</reference>
<feature type="disulfide bond" evidence="3">
    <location>
        <begin position="606"/>
        <end position="629"/>
    </location>
</feature>
<dbReference type="InterPro" id="IPR000001">
    <property type="entry name" value="Kringle"/>
</dbReference>
<feature type="domain" description="Kringle" evidence="4">
    <location>
        <begin position="32"/>
        <end position="107"/>
    </location>
</feature>
<gene>
    <name evidence="6" type="primary">LOC111119298</name>
</gene>
<dbReference type="InterPro" id="IPR018056">
    <property type="entry name" value="Kringle_CS"/>
</dbReference>
<name>A0A8B8CIR7_CRAVI</name>
<feature type="domain" description="Kringle" evidence="4">
    <location>
        <begin position="222"/>
        <end position="296"/>
    </location>
</feature>
<dbReference type="PANTHER" id="PTHR24261">
    <property type="entry name" value="PLASMINOGEN-RELATED"/>
    <property type="match status" value="1"/>
</dbReference>
<feature type="domain" description="Kringle" evidence="4">
    <location>
        <begin position="135"/>
        <end position="210"/>
    </location>
</feature>
<dbReference type="CDD" id="cd00108">
    <property type="entry name" value="KR"/>
    <property type="match status" value="6"/>
</dbReference>
<evidence type="ECO:0000313" key="5">
    <source>
        <dbReference type="Proteomes" id="UP000694844"/>
    </source>
</evidence>
<dbReference type="PRINTS" id="PR00018">
    <property type="entry name" value="KRINGLE"/>
</dbReference>
<feature type="domain" description="Kringle" evidence="4">
    <location>
        <begin position="395"/>
        <end position="469"/>
    </location>
</feature>
<evidence type="ECO:0000313" key="6">
    <source>
        <dbReference type="RefSeq" id="XP_022315054.1"/>
    </source>
</evidence>
<feature type="domain" description="Kringle" evidence="4">
    <location>
        <begin position="476"/>
        <end position="549"/>
    </location>
</feature>
<dbReference type="SUPFAM" id="SSF57440">
    <property type="entry name" value="Kringle-like"/>
    <property type="match status" value="8"/>
</dbReference>
<feature type="disulfide bond" evidence="3">
    <location>
        <begin position="268"/>
        <end position="291"/>
    </location>
</feature>
<feature type="disulfide bond" evidence="3">
    <location>
        <begin position="182"/>
        <end position="205"/>
    </location>
</feature>
<dbReference type="RefSeq" id="XP_022315054.1">
    <property type="nucleotide sequence ID" value="XM_022459346.1"/>
</dbReference>
<evidence type="ECO:0000256" key="2">
    <source>
        <dbReference type="ARBA" id="ARBA00023157"/>
    </source>
</evidence>
<dbReference type="PROSITE" id="PS50070">
    <property type="entry name" value="KRINGLE_2"/>
    <property type="match status" value="8"/>
</dbReference>
<evidence type="ECO:0000259" key="4">
    <source>
        <dbReference type="PROSITE" id="PS50070"/>
    </source>
</evidence>
<sequence length="726" mass="83963">MEETLICCTIIHLIIITGTSVITYPNCKLTREGMEYRGNISVTTSGRTCQRWDRQEPHAQGYGSHLPGNASLHENFCRNPLANEDATPWCYTTDPNVRYELCDIPACGKTICFGIDLINGETPYIVFSECRDTLHGETYIGLKSHTVTGKQCLRWDSVNSSNPDYAAIRNLKGSISDHENYCRNPDRKTSPWCFIQTDSDQWEYCDIPFCKRGNEECLSNPSGLNYFGTVSRTTDNIECQRWDEQKPHKHVFSTEFMGLPVSKHNNYCRNPDSRERPWCYTVDSTVPFQYCDIPKCQERNCKITDNGIEYKGKHNMTRNGIPCQRWDSTFPHVPSNKLSFPGETFSAQENYCRNPDGESSPWCYTVDPSERWDYCYIPNCSKKITYPNCKLTRLGMEYRGNISITTSGKTCQRWDSQSPHSHDYGNDLPLGASIHENYCRSPDSEDAITPWCYTTDANVRWEYCDIPICECRDTLKGEGYIGSTAHTINGTRCLRWDSLNRSNSKYASILKLKGNITSHENYCRNPDEKLAPWCYIRVDNGLWEYCDIPFYSAECLNNPRGQEYLGTETNTEDNIECQRWDEQKPHSHELSRGFMGLPAPEHANYCRNPDNRDRPWCYTVNSTVLFQYCNIRECQEHDCKDTEVGLEYRGIINMTRNGIPCQRWDSKYPHEPSSKLSFPSESLSAHENYCRNPDKKLIPWCYTVDPDVRWDYCDVPFCLSDSDDRR</sequence>
<feature type="disulfide bond" evidence="3">
    <location>
        <begin position="690"/>
        <end position="713"/>
    </location>
</feature>
<feature type="domain" description="Kringle" evidence="4">
    <location>
        <begin position="645"/>
        <end position="718"/>
    </location>
</feature>
<dbReference type="SMART" id="SM00130">
    <property type="entry name" value="KR"/>
    <property type="match status" value="8"/>
</dbReference>